<dbReference type="AlphaFoldDB" id="A0A3N5BJK1"/>
<comment type="caution">
    <text evidence="2">The sequence shown here is derived from an EMBL/GenBank/DDBJ whole genome shotgun (WGS) entry which is preliminary data.</text>
</comment>
<keyword evidence="3" id="KW-1185">Reference proteome</keyword>
<name>A0A3N5BJK1_9BACL</name>
<evidence type="ECO:0000256" key="1">
    <source>
        <dbReference type="SAM" id="Phobius"/>
    </source>
</evidence>
<dbReference type="EMBL" id="RKRK01000002">
    <property type="protein sequence ID" value="RPF58034.1"/>
    <property type="molecule type" value="Genomic_DNA"/>
</dbReference>
<dbReference type="OrthoDB" id="2476435at2"/>
<feature type="transmembrane region" description="Helical" evidence="1">
    <location>
        <begin position="12"/>
        <end position="30"/>
    </location>
</feature>
<organism evidence="2 3">
    <name type="scientific">Abyssicoccus albus</name>
    <dbReference type="NCBI Taxonomy" id="1817405"/>
    <lineage>
        <taxon>Bacteria</taxon>
        <taxon>Bacillati</taxon>
        <taxon>Bacillota</taxon>
        <taxon>Bacilli</taxon>
        <taxon>Bacillales</taxon>
        <taxon>Abyssicoccaceae</taxon>
    </lineage>
</organism>
<keyword evidence="1" id="KW-1133">Transmembrane helix</keyword>
<reference evidence="2 3" key="1">
    <citation type="submission" date="2018-11" db="EMBL/GenBank/DDBJ databases">
        <title>Genomic Encyclopedia of Type Strains, Phase IV (KMG-IV): sequencing the most valuable type-strain genomes for metagenomic binning, comparative biology and taxonomic classification.</title>
        <authorList>
            <person name="Goeker M."/>
        </authorList>
    </citation>
    <scope>NUCLEOTIDE SEQUENCE [LARGE SCALE GENOMIC DNA]</scope>
    <source>
        <strain evidence="2 3">DSM 29158</strain>
    </source>
</reference>
<feature type="transmembrane region" description="Helical" evidence="1">
    <location>
        <begin position="42"/>
        <end position="62"/>
    </location>
</feature>
<keyword evidence="1" id="KW-0812">Transmembrane</keyword>
<accession>A0A3N5BJK1</accession>
<protein>
    <submittedName>
        <fullName evidence="2">Uncharacterized protein DUF2768</fullName>
    </submittedName>
</protein>
<evidence type="ECO:0000313" key="2">
    <source>
        <dbReference type="EMBL" id="RPF58034.1"/>
    </source>
</evidence>
<evidence type="ECO:0000313" key="3">
    <source>
        <dbReference type="Proteomes" id="UP000277108"/>
    </source>
</evidence>
<keyword evidence="1" id="KW-0472">Membrane</keyword>
<gene>
    <name evidence="2" type="ORF">EDD62_0672</name>
</gene>
<dbReference type="InterPro" id="IPR020076">
    <property type="entry name" value="DUF2768"/>
</dbReference>
<proteinExistence type="predicted"/>
<dbReference type="Proteomes" id="UP000277108">
    <property type="component" value="Unassembled WGS sequence"/>
</dbReference>
<dbReference type="RefSeq" id="WP_083705843.1">
    <property type="nucleotide sequence ID" value="NZ_CBCSGK010000011.1"/>
</dbReference>
<sequence length="68" mass="7758">MFNISRMDLMWVSFYSIGLMILSVFLILLARHKINNKPIRMIVSFIAYVCLILAFLLMLPVLGGSNHG</sequence>
<dbReference type="Pfam" id="PF10966">
    <property type="entry name" value="DUF2768"/>
    <property type="match status" value="1"/>
</dbReference>